<evidence type="ECO:0000313" key="10">
    <source>
        <dbReference type="Proteomes" id="UP000675554"/>
    </source>
</evidence>
<proteinExistence type="inferred from homology"/>
<keyword evidence="4 7" id="KW-0560">Oxidoreductase</keyword>
<name>A0A8T4IS19_9ACTN</name>
<dbReference type="PANTHER" id="PTHR46696">
    <property type="entry name" value="P450, PUTATIVE (EUROFUNG)-RELATED"/>
    <property type="match status" value="1"/>
</dbReference>
<dbReference type="CDD" id="cd11029">
    <property type="entry name" value="CYP107-like"/>
    <property type="match status" value="1"/>
</dbReference>
<dbReference type="Gene3D" id="1.10.630.10">
    <property type="entry name" value="Cytochrome P450"/>
    <property type="match status" value="1"/>
</dbReference>
<keyword evidence="6 7" id="KW-0503">Monooxygenase</keyword>
<dbReference type="GO" id="GO:0005506">
    <property type="term" value="F:iron ion binding"/>
    <property type="evidence" value="ECO:0007669"/>
    <property type="project" value="InterPro"/>
</dbReference>
<evidence type="ECO:0000256" key="2">
    <source>
        <dbReference type="ARBA" id="ARBA00022617"/>
    </source>
</evidence>
<dbReference type="InterPro" id="IPR036396">
    <property type="entry name" value="Cyt_P450_sf"/>
</dbReference>
<gene>
    <name evidence="9" type="ORF">KDA82_03715</name>
</gene>
<evidence type="ECO:0000256" key="1">
    <source>
        <dbReference type="ARBA" id="ARBA00010617"/>
    </source>
</evidence>
<dbReference type="Pfam" id="PF00067">
    <property type="entry name" value="p450"/>
    <property type="match status" value="1"/>
</dbReference>
<evidence type="ECO:0000256" key="4">
    <source>
        <dbReference type="ARBA" id="ARBA00023002"/>
    </source>
</evidence>
<evidence type="ECO:0000256" key="7">
    <source>
        <dbReference type="RuleBase" id="RU000461"/>
    </source>
</evidence>
<evidence type="ECO:0000256" key="8">
    <source>
        <dbReference type="SAM" id="MobiDB-lite"/>
    </source>
</evidence>
<evidence type="ECO:0000313" key="9">
    <source>
        <dbReference type="EMBL" id="MBR7672154.1"/>
    </source>
</evidence>
<dbReference type="InterPro" id="IPR017972">
    <property type="entry name" value="Cyt_P450_CS"/>
</dbReference>
<sequence>MSHTAAQDAHRLDPTGADPHTVNARLREHGPAAHVVLPGEVPAVAVTGYEELRDFLTNPHVAKDACHFAALRDGRIPEGWPLTTFATVRGMTTADGAEHRRLRGLVTKAFTARRVEALRPRVEELAGELLDGLPSAVGADGYEGAVDLRRHFAYPLPMRVICELLGVDPALHDRLHTLSERVVSTAVEPERVVAANREVLAILASVVEDRRASPGDDLTSAMLAVREEDGDRLGEEEIVGTLLLMIVAGHETTLNLVTNAVRALCAHPDQRELVGSGAATWSDVVEETLRHDGPVSFFPFRYPTADLTIGGTHVPAGTPVLAGYTGAGRDPRAYGPDADRFDITRRPAVRHLSFGHGAHYCIGAPLARLEAATALGALFRRYPGLALAVPDAQLPPHPSFVGNSTRVLPVTLGPPAA</sequence>
<feature type="region of interest" description="Disordered" evidence="8">
    <location>
        <begin position="1"/>
        <end position="22"/>
    </location>
</feature>
<dbReference type="PANTHER" id="PTHR46696:SF1">
    <property type="entry name" value="CYTOCHROME P450 YJIB-RELATED"/>
    <property type="match status" value="1"/>
</dbReference>
<dbReference type="PROSITE" id="PS00086">
    <property type="entry name" value="CYTOCHROME_P450"/>
    <property type="match status" value="1"/>
</dbReference>
<evidence type="ECO:0000256" key="5">
    <source>
        <dbReference type="ARBA" id="ARBA00023004"/>
    </source>
</evidence>
<protein>
    <submittedName>
        <fullName evidence="9">Cytochrome P450</fullName>
    </submittedName>
</protein>
<evidence type="ECO:0000256" key="3">
    <source>
        <dbReference type="ARBA" id="ARBA00022723"/>
    </source>
</evidence>
<organism evidence="9 10">
    <name type="scientific">Streptomyces daliensis</name>
    <dbReference type="NCBI Taxonomy" id="299421"/>
    <lineage>
        <taxon>Bacteria</taxon>
        <taxon>Bacillati</taxon>
        <taxon>Actinomycetota</taxon>
        <taxon>Actinomycetes</taxon>
        <taxon>Kitasatosporales</taxon>
        <taxon>Streptomycetaceae</taxon>
        <taxon>Streptomyces</taxon>
    </lineage>
</organism>
<keyword evidence="10" id="KW-1185">Reference proteome</keyword>
<dbReference type="AlphaFoldDB" id="A0A8T4IS19"/>
<dbReference type="EMBL" id="JAGSMN010000073">
    <property type="protein sequence ID" value="MBR7672154.1"/>
    <property type="molecule type" value="Genomic_DNA"/>
</dbReference>
<comment type="caution">
    <text evidence="9">The sequence shown here is derived from an EMBL/GenBank/DDBJ whole genome shotgun (WGS) entry which is preliminary data.</text>
</comment>
<dbReference type="GO" id="GO:0004497">
    <property type="term" value="F:monooxygenase activity"/>
    <property type="evidence" value="ECO:0007669"/>
    <property type="project" value="UniProtKB-KW"/>
</dbReference>
<dbReference type="InterPro" id="IPR001128">
    <property type="entry name" value="Cyt_P450"/>
</dbReference>
<keyword evidence="2 7" id="KW-0349">Heme</keyword>
<keyword evidence="5 7" id="KW-0408">Iron</keyword>
<dbReference type="FunFam" id="1.10.630.10:FF:000018">
    <property type="entry name" value="Cytochrome P450 monooxygenase"/>
    <property type="match status" value="1"/>
</dbReference>
<dbReference type="GO" id="GO:0020037">
    <property type="term" value="F:heme binding"/>
    <property type="evidence" value="ECO:0007669"/>
    <property type="project" value="InterPro"/>
</dbReference>
<dbReference type="PRINTS" id="PR00359">
    <property type="entry name" value="BP450"/>
</dbReference>
<reference evidence="9" key="1">
    <citation type="submission" date="2021-04" db="EMBL/GenBank/DDBJ databases">
        <title>Sequencing of actinobacteria type strains.</title>
        <authorList>
            <person name="Nguyen G.-S."/>
            <person name="Wentzel A."/>
        </authorList>
    </citation>
    <scope>NUCLEOTIDE SEQUENCE</scope>
    <source>
        <strain evidence="9">DSM 42095</strain>
    </source>
</reference>
<dbReference type="SUPFAM" id="SSF48264">
    <property type="entry name" value="Cytochrome P450"/>
    <property type="match status" value="1"/>
</dbReference>
<comment type="similarity">
    <text evidence="1 7">Belongs to the cytochrome P450 family.</text>
</comment>
<keyword evidence="3 7" id="KW-0479">Metal-binding</keyword>
<accession>A0A8T4IS19</accession>
<dbReference type="GO" id="GO:0016705">
    <property type="term" value="F:oxidoreductase activity, acting on paired donors, with incorporation or reduction of molecular oxygen"/>
    <property type="evidence" value="ECO:0007669"/>
    <property type="project" value="InterPro"/>
</dbReference>
<dbReference type="Proteomes" id="UP000675554">
    <property type="component" value="Unassembled WGS sequence"/>
</dbReference>
<dbReference type="InterPro" id="IPR002397">
    <property type="entry name" value="Cyt_P450_B"/>
</dbReference>
<evidence type="ECO:0000256" key="6">
    <source>
        <dbReference type="ARBA" id="ARBA00023033"/>
    </source>
</evidence>